<evidence type="ECO:0000256" key="3">
    <source>
        <dbReference type="SAM" id="SignalP"/>
    </source>
</evidence>
<evidence type="ECO:0000313" key="5">
    <source>
        <dbReference type="Proteomes" id="UP000185663"/>
    </source>
</evidence>
<feature type="transmembrane region" description="Helical" evidence="2">
    <location>
        <begin position="532"/>
        <end position="553"/>
    </location>
</feature>
<organism evidence="4 5">
    <name type="scientific">Paraoerskovia marina</name>
    <dbReference type="NCBI Taxonomy" id="545619"/>
    <lineage>
        <taxon>Bacteria</taxon>
        <taxon>Bacillati</taxon>
        <taxon>Actinomycetota</taxon>
        <taxon>Actinomycetes</taxon>
        <taxon>Micrococcales</taxon>
        <taxon>Cellulomonadaceae</taxon>
        <taxon>Paraoerskovia</taxon>
    </lineage>
</organism>
<feature type="transmembrane region" description="Helical" evidence="2">
    <location>
        <begin position="425"/>
        <end position="445"/>
    </location>
</feature>
<gene>
    <name evidence="4" type="ORF">SAMN04489860_0692</name>
</gene>
<evidence type="ECO:0000256" key="2">
    <source>
        <dbReference type="SAM" id="Phobius"/>
    </source>
</evidence>
<feature type="transmembrane region" description="Helical" evidence="2">
    <location>
        <begin position="457"/>
        <end position="477"/>
    </location>
</feature>
<feature type="transmembrane region" description="Helical" evidence="2">
    <location>
        <begin position="587"/>
        <end position="605"/>
    </location>
</feature>
<feature type="transmembrane region" description="Helical" evidence="2">
    <location>
        <begin position="368"/>
        <end position="387"/>
    </location>
</feature>
<feature type="transmembrane region" description="Helical" evidence="2">
    <location>
        <begin position="612"/>
        <end position="632"/>
    </location>
</feature>
<proteinExistence type="predicted"/>
<keyword evidence="3" id="KW-0732">Signal</keyword>
<dbReference type="eggNOG" id="COG3119">
    <property type="taxonomic scope" value="Bacteria"/>
</dbReference>
<dbReference type="Proteomes" id="UP000185663">
    <property type="component" value="Chromosome I"/>
</dbReference>
<feature type="transmembrane region" description="Helical" evidence="2">
    <location>
        <begin position="489"/>
        <end position="512"/>
    </location>
</feature>
<protein>
    <submittedName>
        <fullName evidence="4">Uncharacterized protein</fullName>
    </submittedName>
</protein>
<keyword evidence="5" id="KW-1185">Reference proteome</keyword>
<accession>A0A1H1P357</accession>
<keyword evidence="2" id="KW-0472">Membrane</keyword>
<feature type="transmembrane region" description="Helical" evidence="2">
    <location>
        <begin position="667"/>
        <end position="688"/>
    </location>
</feature>
<evidence type="ECO:0000313" key="4">
    <source>
        <dbReference type="EMBL" id="SDS05657.1"/>
    </source>
</evidence>
<feature type="signal peptide" evidence="3">
    <location>
        <begin position="1"/>
        <end position="20"/>
    </location>
</feature>
<reference evidence="5" key="1">
    <citation type="submission" date="2016-10" db="EMBL/GenBank/DDBJ databases">
        <authorList>
            <person name="Varghese N."/>
            <person name="Submissions S."/>
        </authorList>
    </citation>
    <scope>NUCLEOTIDE SEQUENCE [LARGE SCALE GENOMIC DNA]</scope>
    <source>
        <strain evidence="5">DSM 22126</strain>
    </source>
</reference>
<evidence type="ECO:0000256" key="1">
    <source>
        <dbReference type="SAM" id="MobiDB-lite"/>
    </source>
</evidence>
<feature type="transmembrane region" description="Helical" evidence="2">
    <location>
        <begin position="560"/>
        <end position="581"/>
    </location>
</feature>
<feature type="chain" id="PRO_5009256111" evidence="3">
    <location>
        <begin position="21"/>
        <end position="796"/>
    </location>
</feature>
<name>A0A1H1P357_9CELL</name>
<sequence length="796" mass="81768">MGVLAILGALLGLVALPAHAATSDDGVPGPVLLLGTTGVQWEDVGPETTPHLWALGQDASVGNLVVRSVISFTCPSEGWLAISAGNRAGDTENPDVSSCRTLEEPADGAPVPGWDDYSTLAADSNFAPQLGTLGEAVASKGLAATSVGPGAAVALMDDDGVPVGEHVVAPPADEAFGEAVGEALATSDLVVADAGSFREPGFPLIPRGEDDVPADEDDDPEPQAGPDEPDLDDRAADLTALDARIGAALDAAADARADGLDPTILVASVADASRSPRMQVLAASGPAADGSYGESLLTSQSTRQVGYTQTTDLLPTLRGLLDLTLPDGVAVGSPVTPTDGPDTGTARMDKLVDQGVHAVAIRPLVGPFYAIFVVVNLLLYAGVTVGLSRRVLSRVGETPASDAQPGDDTFVGRLARRMRAHPSGVLRAMQAAAVAVAALPVSTYLANLTPWWRVSGAGWALTGLVVAWVAVITVIVIAPVWQRWLLGPLGAVAALTAAVIALDVATGARLQISSLMGVQPMVAGRFYGFNNTAFALFATSTILFAVAVANPLVLRGRRGLAALCVAVIGLVAVVLDGLPSIGADFGGPPALVPAFALLTLFAGGVRITWRRVLGILVAAVVVVSSFAVVDWLRPPDDRTHLGRFVQTVIDGGLWDVIARKLEQNLQILFGNALTLVAIAGILLVVLVLGKPLRLAATQPDGGAYKWLSNGTPLTQLGQDAPMLRPGLISLTVALGIGFAVNDSGVVIPATGIAIAVPLLVAVYVNWLRVVRNRATADEARAGQAETDEPGEVSRGR</sequence>
<keyword evidence="2" id="KW-1133">Transmembrane helix</keyword>
<dbReference type="AlphaFoldDB" id="A0A1H1P357"/>
<dbReference type="STRING" id="545619.SAMN04489860_0692"/>
<dbReference type="EMBL" id="LT629776">
    <property type="protein sequence ID" value="SDS05657.1"/>
    <property type="molecule type" value="Genomic_DNA"/>
</dbReference>
<feature type="region of interest" description="Disordered" evidence="1">
    <location>
        <begin position="200"/>
        <end position="232"/>
    </location>
</feature>
<feature type="compositionally biased region" description="Acidic residues" evidence="1">
    <location>
        <begin position="211"/>
        <end position="231"/>
    </location>
</feature>
<feature type="transmembrane region" description="Helical" evidence="2">
    <location>
        <begin position="722"/>
        <end position="740"/>
    </location>
</feature>
<feature type="transmembrane region" description="Helical" evidence="2">
    <location>
        <begin position="746"/>
        <end position="766"/>
    </location>
</feature>
<keyword evidence="2" id="KW-0812">Transmembrane</keyword>